<dbReference type="EMBL" id="CACSAS010000001">
    <property type="protein sequence ID" value="CAA0088204.1"/>
    <property type="molecule type" value="Genomic_DNA"/>
</dbReference>
<dbReference type="SMART" id="SM00470">
    <property type="entry name" value="ParB"/>
    <property type="match status" value="1"/>
</dbReference>
<sequence length="219" mass="24321">MRDVQSIKLADIIVTDRLRAIDEDRALLLAANMKEEGLNVPIEVRPAPKKPGKFVLVTGGHRHAGATVLGWTEIDAVVLDLNPDRARLREIDENLYRADLSELDRAVFLAEKKRLYEKLNPQTKHGGDRRSDQAAIFGDLVPRFSEEACERLGMSERSLQRTLARAALEPEVRARIAGTPMANKGSDLDALLKLAPEQRMPALDLLFGQADDAPLGRSR</sequence>
<dbReference type="PANTHER" id="PTHR33375:SF1">
    <property type="entry name" value="CHROMOSOME-PARTITIONING PROTEIN PARB-RELATED"/>
    <property type="match status" value="1"/>
</dbReference>
<dbReference type="GO" id="GO:0005694">
    <property type="term" value="C:chromosome"/>
    <property type="evidence" value="ECO:0007669"/>
    <property type="project" value="TreeGrafter"/>
</dbReference>
<protein>
    <recommendedName>
        <fullName evidence="1">ParB-like N-terminal domain-containing protein</fullName>
    </recommendedName>
</protein>
<evidence type="ECO:0000313" key="2">
    <source>
        <dbReference type="EMBL" id="CAA0088204.1"/>
    </source>
</evidence>
<evidence type="ECO:0000313" key="3">
    <source>
        <dbReference type="Proteomes" id="UP000433050"/>
    </source>
</evidence>
<gene>
    <name evidence="2" type="ORF">STARVERO_00649</name>
</gene>
<dbReference type="InterPro" id="IPR036086">
    <property type="entry name" value="ParB/Sulfiredoxin_sf"/>
</dbReference>
<dbReference type="Pfam" id="PF02195">
    <property type="entry name" value="ParB_N"/>
    <property type="match status" value="1"/>
</dbReference>
<keyword evidence="3" id="KW-1185">Reference proteome</keyword>
<feature type="domain" description="ParB-like N-terminal" evidence="1">
    <location>
        <begin position="5"/>
        <end position="95"/>
    </location>
</feature>
<reference evidence="2 3" key="1">
    <citation type="submission" date="2019-12" db="EMBL/GenBank/DDBJ databases">
        <authorList>
            <person name="Reyes-Prieto M."/>
        </authorList>
    </citation>
    <scope>NUCLEOTIDE SEQUENCE [LARGE SCALE GENOMIC DNA]</scope>
    <source>
        <strain evidence="2">HF14-78462</strain>
    </source>
</reference>
<dbReference type="Gene3D" id="3.90.1530.30">
    <property type="match status" value="1"/>
</dbReference>
<dbReference type="GO" id="GO:0007059">
    <property type="term" value="P:chromosome segregation"/>
    <property type="evidence" value="ECO:0007669"/>
    <property type="project" value="TreeGrafter"/>
</dbReference>
<dbReference type="AlphaFoldDB" id="A0A5S9ND58"/>
<accession>A0A5S9ND58</accession>
<dbReference type="Gene3D" id="1.10.10.2830">
    <property type="match status" value="1"/>
</dbReference>
<dbReference type="Proteomes" id="UP000433050">
    <property type="component" value="Unassembled WGS sequence"/>
</dbReference>
<dbReference type="CDD" id="cd16409">
    <property type="entry name" value="ParB_N_like"/>
    <property type="match status" value="1"/>
</dbReference>
<dbReference type="InterPro" id="IPR003115">
    <property type="entry name" value="ParB_N"/>
</dbReference>
<dbReference type="RefSeq" id="WP_159597888.1">
    <property type="nucleotide sequence ID" value="NZ_CACSAS010000001.1"/>
</dbReference>
<dbReference type="PANTHER" id="PTHR33375">
    <property type="entry name" value="CHROMOSOME-PARTITIONING PROTEIN PARB-RELATED"/>
    <property type="match status" value="1"/>
</dbReference>
<dbReference type="SUPFAM" id="SSF110849">
    <property type="entry name" value="ParB/Sulfiredoxin"/>
    <property type="match status" value="1"/>
</dbReference>
<evidence type="ECO:0000259" key="1">
    <source>
        <dbReference type="SMART" id="SM00470"/>
    </source>
</evidence>
<name>A0A5S9ND58_9HYPH</name>
<dbReference type="InterPro" id="IPR050336">
    <property type="entry name" value="Chromosome_partition/occlusion"/>
</dbReference>
<organism evidence="2 3">
    <name type="scientific">Starkeya nomas</name>
    <dbReference type="NCBI Taxonomy" id="2666134"/>
    <lineage>
        <taxon>Bacteria</taxon>
        <taxon>Pseudomonadati</taxon>
        <taxon>Pseudomonadota</taxon>
        <taxon>Alphaproteobacteria</taxon>
        <taxon>Hyphomicrobiales</taxon>
        <taxon>Xanthobacteraceae</taxon>
        <taxon>Starkeya</taxon>
    </lineage>
</organism>
<proteinExistence type="predicted"/>